<feature type="domain" description="Centrosomal protein CEP104 N-terminal" evidence="3">
    <location>
        <begin position="53"/>
        <end position="186"/>
    </location>
</feature>
<dbReference type="VEuPathDB" id="TriTrypDB:TvY486_0503520"/>
<sequence length="865" mass="94485">MENIVPYDVVYISSEDKEFPVTGLDRGKQLCQSAGTCGSLPRVLPETGSRVKGWLSAPNAPMPQSIVLRFSGNVELTQLRILSHENKIASKMEVRLFALKCGDKRASRSLAAGKEDEVPSFRTVRFAKLGTIEFNSNEQSNYRSKERKTVHLQARAYFVKLLFNTPHRNAHNRLGQVGVYSIECVGHILSRVPRHVDVAIAGDASSPYSPSSPKSMRSAHQVATPQKIDAVPSPRGVDPQFATPICDMVPHNGEIPAYRSVRIMEFEDFFLRRTAELLTLKAQAVAVEDFETATICRNRINRINRRSKRIYQLEQDKVHAIIEEDFEAAKSIKAVMDALIEKVHRDAQVPQPRSDFDPYECSSDTVVDDRQRGKQAEGEQCDGTDRLPASTDRSAANVKDCSGLNNISEALEDDSSYSLDFDELDSAEYHDSAKGDDEDVHDDPSGKSTGQSSRNVSPRGKGTGSPGGHSDNAVGVKLPIVTSCARQIEDLVNNLVSKIDAAGSLDEFDCGSLSPNGAKRGDASKHGTPTTGKFPIQTWERPIVDEIMRAAGDASWPSPLAFDIKNKREVLDLSDAVGVFTTTCLYSSHFKLREAALNVLTDRTGSLYGGSPSSVEGAVLRYLDQNSCGMQDTIPNVVAAACVFVRMVLADEHGCIKSVAPLIVNLLPRLLCAAADGNARVREESITTLTLYVKTPAITNANLLTAVFADPVDKERRRLPPNNHRAQLARLTVLQLLLENGDLKNGNAAVVKRNIEGCWSKVLLPCLNHQQADVRDLALSITSQLLRDKKLVLTEKRKADIHNPAIRDELCSAAGKSRQESVSKAIHSPSTTGFPAAPVPSRRAPPPLSGKPMVAGRLRGKITPK</sequence>
<organism evidence="4">
    <name type="scientific">Trypanosoma vivax (strain Y486)</name>
    <dbReference type="NCBI Taxonomy" id="1055687"/>
    <lineage>
        <taxon>Eukaryota</taxon>
        <taxon>Discoba</taxon>
        <taxon>Euglenozoa</taxon>
        <taxon>Kinetoplastea</taxon>
        <taxon>Metakinetoplastina</taxon>
        <taxon>Trypanosomatida</taxon>
        <taxon>Trypanosomatidae</taxon>
        <taxon>Trypanosoma</taxon>
        <taxon>Duttonella</taxon>
    </lineage>
</organism>
<evidence type="ECO:0000259" key="3">
    <source>
        <dbReference type="Pfam" id="PF21038"/>
    </source>
</evidence>
<accession>G0TW35</accession>
<evidence type="ECO:0000313" key="4">
    <source>
        <dbReference type="EMBL" id="CCC48151.1"/>
    </source>
</evidence>
<dbReference type="Pfam" id="PF21038">
    <property type="entry name" value="CEP104_N"/>
    <property type="match status" value="1"/>
</dbReference>
<gene>
    <name evidence="4" type="ORF">TVY486_0503520</name>
</gene>
<feature type="compositionally biased region" description="Polar residues" evidence="1">
    <location>
        <begin position="446"/>
        <end position="456"/>
    </location>
</feature>
<protein>
    <submittedName>
        <fullName evidence="4">Uncharacterized protein</fullName>
    </submittedName>
</protein>
<feature type="region of interest" description="Disordered" evidence="1">
    <location>
        <begin position="349"/>
        <end position="397"/>
    </location>
</feature>
<dbReference type="InterPro" id="IPR011989">
    <property type="entry name" value="ARM-like"/>
</dbReference>
<dbReference type="AlphaFoldDB" id="G0TW35"/>
<evidence type="ECO:0000256" key="1">
    <source>
        <dbReference type="SAM" id="MobiDB-lite"/>
    </source>
</evidence>
<dbReference type="EMBL" id="HE573021">
    <property type="protein sequence ID" value="CCC48151.1"/>
    <property type="molecule type" value="Genomic_DNA"/>
</dbReference>
<dbReference type="PANTHER" id="PTHR13371:SF3">
    <property type="entry name" value="TOG DOMAIN-CONTAINING PROTEIN"/>
    <property type="match status" value="1"/>
</dbReference>
<evidence type="ECO:0000259" key="2">
    <source>
        <dbReference type="Pfam" id="PF02151"/>
    </source>
</evidence>
<feature type="domain" description="UVR" evidence="2">
    <location>
        <begin position="275"/>
        <end position="304"/>
    </location>
</feature>
<dbReference type="SUPFAM" id="SSF48371">
    <property type="entry name" value="ARM repeat"/>
    <property type="match status" value="1"/>
</dbReference>
<feature type="region of interest" description="Disordered" evidence="1">
    <location>
        <begin position="516"/>
        <end position="535"/>
    </location>
</feature>
<feature type="region of interest" description="Disordered" evidence="1">
    <location>
        <begin position="429"/>
        <end position="474"/>
    </location>
</feature>
<dbReference type="InterPro" id="IPR048739">
    <property type="entry name" value="CEP104_N"/>
</dbReference>
<dbReference type="Gene3D" id="1.25.10.10">
    <property type="entry name" value="Leucine-rich Repeat Variant"/>
    <property type="match status" value="1"/>
</dbReference>
<dbReference type="InterPro" id="IPR016024">
    <property type="entry name" value="ARM-type_fold"/>
</dbReference>
<reference evidence="4" key="1">
    <citation type="journal article" date="2012" name="Proc. Natl. Acad. Sci. U.S.A.">
        <title>Antigenic diversity is generated by distinct evolutionary mechanisms in African trypanosome species.</title>
        <authorList>
            <person name="Jackson A.P."/>
            <person name="Berry A."/>
            <person name="Aslett M."/>
            <person name="Allison H.C."/>
            <person name="Burton P."/>
            <person name="Vavrova-Anderson J."/>
            <person name="Brown R."/>
            <person name="Browne H."/>
            <person name="Corton N."/>
            <person name="Hauser H."/>
            <person name="Gamble J."/>
            <person name="Gilderthorp R."/>
            <person name="Marcello L."/>
            <person name="McQuillan J."/>
            <person name="Otto T.D."/>
            <person name="Quail M.A."/>
            <person name="Sanders M.J."/>
            <person name="van Tonder A."/>
            <person name="Ginger M.L."/>
            <person name="Field M.C."/>
            <person name="Barry J.D."/>
            <person name="Hertz-Fowler C."/>
            <person name="Berriman M."/>
        </authorList>
    </citation>
    <scope>NUCLEOTIDE SEQUENCE</scope>
    <source>
        <strain evidence="4">Y486</strain>
    </source>
</reference>
<dbReference type="InterPro" id="IPR052607">
    <property type="entry name" value="CEP104-like"/>
</dbReference>
<name>G0TW35_TRYVY</name>
<dbReference type="Pfam" id="PF02151">
    <property type="entry name" value="UVR"/>
    <property type="match status" value="1"/>
</dbReference>
<dbReference type="InterPro" id="IPR001943">
    <property type="entry name" value="UVR_dom"/>
</dbReference>
<dbReference type="GO" id="GO:0005929">
    <property type="term" value="C:cilium"/>
    <property type="evidence" value="ECO:0007669"/>
    <property type="project" value="TreeGrafter"/>
</dbReference>
<dbReference type="PANTHER" id="PTHR13371">
    <property type="entry name" value="GLYCINE-, GLUTAMATE-, THIENYLCYCLOHEXYLPIPERIDINE-BINDING PROTEIN"/>
    <property type="match status" value="1"/>
</dbReference>
<proteinExistence type="predicted"/>
<feature type="compositionally biased region" description="Basic and acidic residues" evidence="1">
    <location>
        <begin position="367"/>
        <end position="377"/>
    </location>
</feature>
<feature type="region of interest" description="Disordered" evidence="1">
    <location>
        <begin position="820"/>
        <end position="865"/>
    </location>
</feature>
<dbReference type="Pfam" id="PF21040">
    <property type="entry name" value="CEP104-like_TOG"/>
    <property type="match status" value="1"/>
</dbReference>